<feature type="transmembrane region" description="Helical" evidence="1">
    <location>
        <begin position="43"/>
        <end position="60"/>
    </location>
</feature>
<dbReference type="AlphaFoldDB" id="A0A841KYZ8"/>
<evidence type="ECO:0000313" key="2">
    <source>
        <dbReference type="EMBL" id="MBB6218711.1"/>
    </source>
</evidence>
<protein>
    <submittedName>
        <fullName evidence="2">Glucan phosphoethanolaminetransferase (Alkaline phosphatase superfamily)</fullName>
    </submittedName>
</protein>
<feature type="transmembrane region" description="Helical" evidence="1">
    <location>
        <begin position="6"/>
        <end position="23"/>
    </location>
</feature>
<reference evidence="2 3" key="1">
    <citation type="submission" date="2020-08" db="EMBL/GenBank/DDBJ databases">
        <title>Genomic Encyclopedia of Type Strains, Phase IV (KMG-IV): sequencing the most valuable type-strain genomes for metagenomic binning, comparative biology and taxonomic classification.</title>
        <authorList>
            <person name="Goeker M."/>
        </authorList>
    </citation>
    <scope>NUCLEOTIDE SEQUENCE [LARGE SCALE GENOMIC DNA]</scope>
    <source>
        <strain evidence="2 3">DSM 103526</strain>
    </source>
</reference>
<dbReference type="Proteomes" id="UP000579281">
    <property type="component" value="Unassembled WGS sequence"/>
</dbReference>
<organism evidence="2 3">
    <name type="scientific">Anaerosolibacter carboniphilus</name>
    <dbReference type="NCBI Taxonomy" id="1417629"/>
    <lineage>
        <taxon>Bacteria</taxon>
        <taxon>Bacillati</taxon>
        <taxon>Bacillota</taxon>
        <taxon>Clostridia</taxon>
        <taxon>Peptostreptococcales</taxon>
        <taxon>Thermotaleaceae</taxon>
        <taxon>Anaerosolibacter</taxon>
    </lineage>
</organism>
<keyword evidence="2" id="KW-0808">Transferase</keyword>
<comment type="caution">
    <text evidence="2">The sequence shown here is derived from an EMBL/GenBank/DDBJ whole genome shotgun (WGS) entry which is preliminary data.</text>
</comment>
<feature type="transmembrane region" description="Helical" evidence="1">
    <location>
        <begin position="97"/>
        <end position="116"/>
    </location>
</feature>
<proteinExistence type="predicted"/>
<evidence type="ECO:0000313" key="3">
    <source>
        <dbReference type="Proteomes" id="UP000579281"/>
    </source>
</evidence>
<keyword evidence="3" id="KW-1185">Reference proteome</keyword>
<keyword evidence="1" id="KW-1133">Transmembrane helix</keyword>
<keyword evidence="1" id="KW-0812">Transmembrane</keyword>
<gene>
    <name evidence="2" type="ORF">HNQ80_004886</name>
</gene>
<name>A0A841KYZ8_9FIRM</name>
<sequence>MKIQILIFLFATLSIFISSRIIYSVQKNNYSFKPFEVIKTGSLDFWLLLTYFLALFFFIMNKETSMIAIGIFIFTFIPSIAFIYYKHFIRTRHIRYLLSVIFMAIAMISIFIYNYFY</sequence>
<dbReference type="EMBL" id="JACHEN010000046">
    <property type="protein sequence ID" value="MBB6218711.1"/>
    <property type="molecule type" value="Genomic_DNA"/>
</dbReference>
<keyword evidence="1" id="KW-0472">Membrane</keyword>
<feature type="transmembrane region" description="Helical" evidence="1">
    <location>
        <begin position="66"/>
        <end position="85"/>
    </location>
</feature>
<accession>A0A841KYZ8</accession>
<evidence type="ECO:0000256" key="1">
    <source>
        <dbReference type="SAM" id="Phobius"/>
    </source>
</evidence>
<dbReference type="GO" id="GO:0016740">
    <property type="term" value="F:transferase activity"/>
    <property type="evidence" value="ECO:0007669"/>
    <property type="project" value="UniProtKB-KW"/>
</dbReference>